<evidence type="ECO:0000256" key="4">
    <source>
        <dbReference type="ARBA" id="ARBA00035258"/>
    </source>
</evidence>
<dbReference type="RefSeq" id="WP_011631275.1">
    <property type="nucleotide sequence ID" value="NZ_CP003181.2"/>
</dbReference>
<evidence type="ECO:0000313" key="9">
    <source>
        <dbReference type="EMBL" id="APH53810.1"/>
    </source>
</evidence>
<dbReference type="KEGG" id="gbc:GbCGDNIH3_0568"/>
<comment type="subunit">
    <text evidence="5 6">Part of the 30S ribosomal subunit. Contacts proteins S5 and S12.</text>
</comment>
<evidence type="ECO:0000256" key="7">
    <source>
        <dbReference type="RuleBase" id="RU003660"/>
    </source>
</evidence>
<dbReference type="GO" id="GO:0003735">
    <property type="term" value="F:structural constituent of ribosome"/>
    <property type="evidence" value="ECO:0007669"/>
    <property type="project" value="InterPro"/>
</dbReference>
<keyword evidence="3 6" id="KW-0687">Ribonucleoprotein</keyword>
<protein>
    <recommendedName>
        <fullName evidence="4 6">Small ribosomal subunit protein uS8</fullName>
    </recommendedName>
</protein>
<evidence type="ECO:0000256" key="2">
    <source>
        <dbReference type="ARBA" id="ARBA00022980"/>
    </source>
</evidence>
<gene>
    <name evidence="6" type="primary">rpsH</name>
    <name evidence="8" type="ORF">GbCGDNIH3_0568</name>
    <name evidence="9" type="ORF">GbCGDNIH9_0568</name>
</gene>
<dbReference type="Gene3D" id="3.30.1370.30">
    <property type="match status" value="1"/>
</dbReference>
<dbReference type="InterPro" id="IPR000630">
    <property type="entry name" value="Ribosomal_uS8"/>
</dbReference>
<keyword evidence="2 6" id="KW-0689">Ribosomal protein</keyword>
<proteinExistence type="inferred from homology"/>
<dbReference type="InterPro" id="IPR047863">
    <property type="entry name" value="Ribosomal_uS8_CS"/>
</dbReference>
<dbReference type="Proteomes" id="UP000182373">
    <property type="component" value="Chromosome"/>
</dbReference>
<evidence type="ECO:0000256" key="6">
    <source>
        <dbReference type="HAMAP-Rule" id="MF_01302"/>
    </source>
</evidence>
<dbReference type="SMR" id="A0A1L3RNX2"/>
<dbReference type="AlphaFoldDB" id="A0A1L3RNX2"/>
<comment type="similarity">
    <text evidence="1 6 7">Belongs to the universal ribosomal protein uS8 family.</text>
</comment>
<comment type="function">
    <text evidence="6">One of the primary rRNA binding proteins, it binds directly to 16S rRNA central domain where it helps coordinate assembly of the platform of the 30S subunit.</text>
</comment>
<organism evidence="9 11">
    <name type="scientific">Granulibacter bethesdensis</name>
    <dbReference type="NCBI Taxonomy" id="364410"/>
    <lineage>
        <taxon>Bacteria</taxon>
        <taxon>Pseudomonadati</taxon>
        <taxon>Pseudomonadota</taxon>
        <taxon>Alphaproteobacteria</taxon>
        <taxon>Acetobacterales</taxon>
        <taxon>Acetobacteraceae</taxon>
        <taxon>Granulibacter</taxon>
    </lineage>
</organism>
<dbReference type="Pfam" id="PF00410">
    <property type="entry name" value="Ribosomal_S8"/>
    <property type="match status" value="1"/>
</dbReference>
<name>A0A1L3RNX2_9PROT</name>
<dbReference type="Proteomes" id="UP000019438">
    <property type="component" value="Chromosome"/>
</dbReference>
<dbReference type="EMBL" id="CP018191">
    <property type="protein sequence ID" value="APH53810.1"/>
    <property type="molecule type" value="Genomic_DNA"/>
</dbReference>
<dbReference type="GO" id="GO:1990904">
    <property type="term" value="C:ribonucleoprotein complex"/>
    <property type="evidence" value="ECO:0007669"/>
    <property type="project" value="UniProtKB-KW"/>
</dbReference>
<evidence type="ECO:0000256" key="1">
    <source>
        <dbReference type="ARBA" id="ARBA00006471"/>
    </source>
</evidence>
<dbReference type="NCBIfam" id="NF001109">
    <property type="entry name" value="PRK00136.1"/>
    <property type="match status" value="1"/>
</dbReference>
<dbReference type="InterPro" id="IPR035987">
    <property type="entry name" value="Ribosomal_uS8_sf"/>
</dbReference>
<accession>W6I3T6</accession>
<dbReference type="GO" id="GO:0019843">
    <property type="term" value="F:rRNA binding"/>
    <property type="evidence" value="ECO:0007669"/>
    <property type="project" value="UniProtKB-UniRule"/>
</dbReference>
<dbReference type="PANTHER" id="PTHR11758">
    <property type="entry name" value="40S RIBOSOMAL PROTEIN S15A"/>
    <property type="match status" value="1"/>
</dbReference>
<keyword evidence="6" id="KW-0699">rRNA-binding</keyword>
<dbReference type="GeneID" id="69744821"/>
<evidence type="ECO:0000313" key="11">
    <source>
        <dbReference type="Proteomes" id="UP000182373"/>
    </source>
</evidence>
<evidence type="ECO:0000313" key="8">
    <source>
        <dbReference type="EMBL" id="AHJ62345.1"/>
    </source>
</evidence>
<dbReference type="PROSITE" id="PS00053">
    <property type="entry name" value="RIBOSOMAL_S8"/>
    <property type="match status" value="1"/>
</dbReference>
<dbReference type="HAMAP" id="MF_01302_B">
    <property type="entry name" value="Ribosomal_uS8_B"/>
    <property type="match status" value="1"/>
</dbReference>
<dbReference type="SUPFAM" id="SSF56047">
    <property type="entry name" value="Ribosomal protein S8"/>
    <property type="match status" value="1"/>
</dbReference>
<dbReference type="GO" id="GO:0005737">
    <property type="term" value="C:cytoplasm"/>
    <property type="evidence" value="ECO:0007669"/>
    <property type="project" value="UniProtKB-ARBA"/>
</dbReference>
<reference evidence="10" key="1">
    <citation type="submission" date="2012-06" db="EMBL/GenBank/DDBJ databases">
        <title>Genome analysis of multiple Granulibacter bethesdensis isolates demonstrates substantial genome diversity.</title>
        <authorList>
            <person name="Greenberg D.E."/>
            <person name="Porcella S.F."/>
            <person name="Zarember K."/>
            <person name="Zelazny A.M."/>
            <person name="Bruno D."/>
            <person name="Martens C."/>
            <person name="Barbian K.D."/>
            <person name="Jaske E."/>
            <person name="Holland S.M."/>
        </authorList>
    </citation>
    <scope>NUCLEOTIDE SEQUENCE [LARGE SCALE GENOMIC DNA]</scope>
    <source>
        <strain evidence="10">CGDNIH3</strain>
    </source>
</reference>
<dbReference type="EMBL" id="CP003181">
    <property type="protein sequence ID" value="AHJ62345.1"/>
    <property type="molecule type" value="Genomic_DNA"/>
</dbReference>
<reference evidence="11" key="2">
    <citation type="submission" date="2016-11" db="EMBL/GenBank/DDBJ databases">
        <title>Comparative genomic and phenotypic analysis of Granulibacter bethesdensis clinical isolates from patients with chronic granulomatous disease.</title>
        <authorList>
            <person name="Zarember K.A."/>
            <person name="Porcella S.F."/>
            <person name="Chu J."/>
            <person name="Ding L."/>
            <person name="Dahlstrom E."/>
            <person name="Barbian K."/>
            <person name="Martens C."/>
            <person name="Sykora L."/>
            <person name="Kramer S."/>
            <person name="Pettinato A.M."/>
            <person name="Hong H."/>
            <person name="Wald G."/>
            <person name="Berg L.J."/>
            <person name="Rogge L.S."/>
            <person name="Greenberg D.E."/>
            <person name="Falcone E.L."/>
            <person name="Neves J.F."/>
            <person name="Simoes M.J."/>
            <person name="Casal M."/>
            <person name="Rodriguez-Lopez F.C."/>
            <person name="Zelazny A."/>
            <person name="Gallin J.I."/>
            <person name="Holland S.M."/>
        </authorList>
    </citation>
    <scope>NUCLEOTIDE SEQUENCE [LARGE SCALE GENOMIC DNA]</scope>
    <source>
        <strain evidence="11">NIH9.1</strain>
    </source>
</reference>
<dbReference type="KEGG" id="gbh:GbCGDNIH2_0568"/>
<dbReference type="GO" id="GO:0006412">
    <property type="term" value="P:translation"/>
    <property type="evidence" value="ECO:0007669"/>
    <property type="project" value="UniProtKB-UniRule"/>
</dbReference>
<dbReference type="Gene3D" id="3.30.1490.10">
    <property type="match status" value="1"/>
</dbReference>
<keyword evidence="6" id="KW-0694">RNA-binding</keyword>
<accession>A0A1L3RNX2</accession>
<evidence type="ECO:0000256" key="5">
    <source>
        <dbReference type="ARBA" id="ARBA00046740"/>
    </source>
</evidence>
<dbReference type="GO" id="GO:0005840">
    <property type="term" value="C:ribosome"/>
    <property type="evidence" value="ECO:0007669"/>
    <property type="project" value="UniProtKB-KW"/>
</dbReference>
<evidence type="ECO:0000313" key="10">
    <source>
        <dbReference type="Proteomes" id="UP000019438"/>
    </source>
</evidence>
<reference evidence="9" key="3">
    <citation type="submission" date="2017-08" db="EMBL/GenBank/DDBJ databases">
        <title>Comparative genomic and phenotypic analysis of Granulibacter bethesdensis clinical isolates from patients with chronic granulomatous disease.</title>
        <authorList>
            <person name="Zarember K.A."/>
            <person name="Porcella S.F."/>
            <person name="Chu J."/>
            <person name="Ding L."/>
            <person name="Dahlstrom E."/>
            <person name="Barbian K."/>
            <person name="Martens C."/>
            <person name="Sykora L."/>
            <person name="Kramer S."/>
            <person name="Pettinato A.M."/>
            <person name="Hong H."/>
            <person name="Wald G."/>
            <person name="Berg L.J."/>
            <person name="Rogge L.S."/>
            <person name="Greenberg D.E."/>
            <person name="Falcone E.L."/>
            <person name="Neves J.F."/>
            <person name="Simoes M.J."/>
            <person name="Casal M."/>
            <person name="Rodriguez-Lopez F.C."/>
            <person name="Zelazny A.M."/>
            <person name="Gallin J.I."/>
            <person name="Holland S.M."/>
        </authorList>
    </citation>
    <scope>NUCLEOTIDE SEQUENCE</scope>
    <source>
        <strain evidence="8">NIH3.1</strain>
        <strain evidence="9">NIH9.1</strain>
    </source>
</reference>
<dbReference type="FunFam" id="3.30.1490.10:FF:000001">
    <property type="entry name" value="30S ribosomal protein S8"/>
    <property type="match status" value="1"/>
</dbReference>
<dbReference type="OrthoDB" id="9802617at2"/>
<evidence type="ECO:0000256" key="3">
    <source>
        <dbReference type="ARBA" id="ARBA00023274"/>
    </source>
</evidence>
<dbReference type="OMA" id="NSAYHDT"/>
<sequence>MQLSDPLGDLLTRIRNAQRSRHATCVSPASKLRANVLEALKREGYIRGYTSEELRPGISQLRVELKYNDGEPVIKEITRVSKPGRRVYSKIKELPRVYAGLGVSILSTPRGVLSDNEARAANVGGEVLCRVF</sequence>